<dbReference type="InterPro" id="IPR036397">
    <property type="entry name" value="RNaseH_sf"/>
</dbReference>
<dbReference type="InterPro" id="IPR001584">
    <property type="entry name" value="Integrase_cat-core"/>
</dbReference>
<dbReference type="GO" id="GO:0004523">
    <property type="term" value="F:RNA-DNA hybrid ribonuclease activity"/>
    <property type="evidence" value="ECO:0007669"/>
    <property type="project" value="InterPro"/>
</dbReference>
<protein>
    <recommendedName>
        <fullName evidence="2">Integrase catalytic domain-containing protein</fullName>
    </recommendedName>
</protein>
<dbReference type="EMBL" id="OIVN01005001">
    <property type="protein sequence ID" value="SPD20368.1"/>
    <property type="molecule type" value="Genomic_DNA"/>
</dbReference>
<feature type="domain" description="Integrase catalytic" evidence="2">
    <location>
        <begin position="944"/>
        <end position="1105"/>
    </location>
</feature>
<feature type="region of interest" description="Disordered" evidence="1">
    <location>
        <begin position="570"/>
        <end position="596"/>
    </location>
</feature>
<gene>
    <name evidence="3" type="ORF">FSB_LOCUS48250</name>
</gene>
<dbReference type="Pfam" id="PF13456">
    <property type="entry name" value="RVT_3"/>
    <property type="match status" value="1"/>
</dbReference>
<reference evidence="3" key="1">
    <citation type="submission" date="2018-02" db="EMBL/GenBank/DDBJ databases">
        <authorList>
            <person name="Cohen D.B."/>
            <person name="Kent A.D."/>
        </authorList>
    </citation>
    <scope>NUCLEOTIDE SEQUENCE</scope>
</reference>
<dbReference type="Gene3D" id="3.30.70.270">
    <property type="match status" value="1"/>
</dbReference>
<dbReference type="PANTHER" id="PTHR48475">
    <property type="entry name" value="RIBONUCLEASE H"/>
    <property type="match status" value="1"/>
</dbReference>
<dbReference type="InterPro" id="IPR002156">
    <property type="entry name" value="RNaseH_domain"/>
</dbReference>
<name>A0A2N9I7I1_FAGSY</name>
<dbReference type="GO" id="GO:0015074">
    <property type="term" value="P:DNA integration"/>
    <property type="evidence" value="ECO:0007669"/>
    <property type="project" value="InterPro"/>
</dbReference>
<organism evidence="3">
    <name type="scientific">Fagus sylvatica</name>
    <name type="common">Beechnut</name>
    <dbReference type="NCBI Taxonomy" id="28930"/>
    <lineage>
        <taxon>Eukaryota</taxon>
        <taxon>Viridiplantae</taxon>
        <taxon>Streptophyta</taxon>
        <taxon>Embryophyta</taxon>
        <taxon>Tracheophyta</taxon>
        <taxon>Spermatophyta</taxon>
        <taxon>Magnoliopsida</taxon>
        <taxon>eudicotyledons</taxon>
        <taxon>Gunneridae</taxon>
        <taxon>Pentapetalae</taxon>
        <taxon>rosids</taxon>
        <taxon>fabids</taxon>
        <taxon>Fagales</taxon>
        <taxon>Fagaceae</taxon>
        <taxon>Fagus</taxon>
    </lineage>
</organism>
<evidence type="ECO:0000256" key="1">
    <source>
        <dbReference type="SAM" id="MobiDB-lite"/>
    </source>
</evidence>
<dbReference type="InterPro" id="IPR043502">
    <property type="entry name" value="DNA/RNA_pol_sf"/>
</dbReference>
<dbReference type="InterPro" id="IPR012337">
    <property type="entry name" value="RNaseH-like_sf"/>
</dbReference>
<feature type="compositionally biased region" description="Basic residues" evidence="1">
    <location>
        <begin position="123"/>
        <end position="132"/>
    </location>
</feature>
<feature type="region of interest" description="Disordered" evidence="1">
    <location>
        <begin position="77"/>
        <end position="140"/>
    </location>
</feature>
<evidence type="ECO:0000259" key="2">
    <source>
        <dbReference type="PROSITE" id="PS50994"/>
    </source>
</evidence>
<dbReference type="GO" id="GO:0003676">
    <property type="term" value="F:nucleic acid binding"/>
    <property type="evidence" value="ECO:0007669"/>
    <property type="project" value="InterPro"/>
</dbReference>
<dbReference type="AlphaFoldDB" id="A0A2N9I7I1"/>
<proteinExistence type="predicted"/>
<feature type="compositionally biased region" description="Basic residues" evidence="1">
    <location>
        <begin position="84"/>
        <end position="93"/>
    </location>
</feature>
<dbReference type="PANTHER" id="PTHR48475:SF2">
    <property type="entry name" value="RIBONUCLEASE H"/>
    <property type="match status" value="1"/>
</dbReference>
<dbReference type="PROSITE" id="PS50994">
    <property type="entry name" value="INTEGRASE"/>
    <property type="match status" value="1"/>
</dbReference>
<dbReference type="InterPro" id="IPR043128">
    <property type="entry name" value="Rev_trsase/Diguanyl_cyclase"/>
</dbReference>
<dbReference type="SUPFAM" id="SSF53098">
    <property type="entry name" value="Ribonuclease H-like"/>
    <property type="match status" value="2"/>
</dbReference>
<dbReference type="Pfam" id="PF00665">
    <property type="entry name" value="rve"/>
    <property type="match status" value="1"/>
</dbReference>
<evidence type="ECO:0000313" key="3">
    <source>
        <dbReference type="EMBL" id="SPD20368.1"/>
    </source>
</evidence>
<sequence length="1110" mass="127080">MTDELSFERTCLSFRSAVCGKGRFRKRLQIHCVRWKKCLSQRTNEEVPDYQPSIIGGYDLRKKRRVEELEKELRLLKEGDKKGEQHRRRKTRSHSGSCESSHRLPSHKERNRRSNHERQRTVSPKRHRHNHSRASPPRHECNPIWRHLQQISLSTFSAKIEQAKLPTKFTSPNLTVYNGKSDLVGHLSHYKQAMALYNTNDALMCRVFPSSLGEVELQWFDLARARVYPARGVRCPKLSPQNLLRIPRNLRRFDTLLALTMKAEETLKSYSARNWEVYNDINACDEDIVVKTFRFDLHQGSKLRQSLTKRPPANMADLMSRLEQHIRVEDDSKIYTMFKEPIYRILSLIKDKPYFEWPPKMPSNPAKRESKPYCGYHQERGHLTEQCRAYKSHLEHLVKNGHLKQYVDESKSLHQHDEALRTVVKASAPVGIIEKESVEQIVFTDQDLEGVQLPYSDALVITLRIGEFDVKKILIDPGSSAEIMYKPLFRGLGLRIKDLSRAKGPLCGFSGETIVPSGKGDHGYTKWAQVPSTLNQRLRFLTPQGVMEIMGDQLAAKQCLVAAVKQKAQLPQEPKAGSERAELEGLRRTPPSREMSTKMSFAWTPYEAPGVDSEFVCHELNISPDYKPIVLEDEKYGSTACQSRARGGGPAPEDWSGPRSSISTVAVQHYCREEEKWKMESLRRFHRSKQSLYHQIALRREDQEKTAFITPRESSNHVEDLRRVLGILRRHNLKLNAAKCAFGEFRTSAAEYPSGEPKLGAYDVRYKPRTAIKGQGLRLGSSPNIASGRTVGAGNQTKFGASNNEAEYEVLLHGLKVAKRLGADSLTIHCDSQLIVNQLIGEYMAKDERIIAYLELAKSLLKSFHEFNIERVGREHNGHADSLTGLASSVAPDFRRTCNCWRAIGQGYWWPVHAEGRGSVRQDVVRSAKYSLQQYTNLHLNLTLYPSPWLFAQWGLDLVEPLPRATGNKQWLIVATDYFTKLVEVESLARIIDFKSRKFVWKNIITRFGIPKCLISDNDTQFDNGSFREFCSEFGIRNNFSSPAYPQGNGQVESSNKTILNRIKKRLEKAKGRWVEELLSVLWTFQNNAPKFNKRNPILSYLWGGSHDST</sequence>
<feature type="compositionally biased region" description="Basic and acidic residues" evidence="1">
    <location>
        <begin position="100"/>
        <end position="120"/>
    </location>
</feature>
<dbReference type="CDD" id="cd09279">
    <property type="entry name" value="RNase_HI_like"/>
    <property type="match status" value="1"/>
</dbReference>
<dbReference type="SUPFAM" id="SSF56672">
    <property type="entry name" value="DNA/RNA polymerases"/>
    <property type="match status" value="1"/>
</dbReference>
<dbReference type="Gene3D" id="3.30.420.10">
    <property type="entry name" value="Ribonuclease H-like superfamily/Ribonuclease H"/>
    <property type="match status" value="2"/>
</dbReference>
<feature type="compositionally biased region" description="Basic and acidic residues" evidence="1">
    <location>
        <begin position="576"/>
        <end position="587"/>
    </location>
</feature>
<accession>A0A2N9I7I1</accession>